<organism evidence="1 2">
    <name type="scientific">Lentzea jiangxiensis</name>
    <dbReference type="NCBI Taxonomy" id="641025"/>
    <lineage>
        <taxon>Bacteria</taxon>
        <taxon>Bacillati</taxon>
        <taxon>Actinomycetota</taxon>
        <taxon>Actinomycetes</taxon>
        <taxon>Pseudonocardiales</taxon>
        <taxon>Pseudonocardiaceae</taxon>
        <taxon>Lentzea</taxon>
    </lineage>
</organism>
<keyword evidence="2" id="KW-1185">Reference proteome</keyword>
<dbReference type="RefSeq" id="WP_143023091.1">
    <property type="nucleotide sequence ID" value="NZ_FNIX01000040.1"/>
</dbReference>
<dbReference type="AlphaFoldDB" id="A0A1H0X6C9"/>
<evidence type="ECO:0000313" key="2">
    <source>
        <dbReference type="Proteomes" id="UP000199691"/>
    </source>
</evidence>
<accession>A0A1H0X6C9</accession>
<gene>
    <name evidence="1" type="ORF">SAMN05421507_14015</name>
</gene>
<dbReference type="EMBL" id="FNIX01000040">
    <property type="protein sequence ID" value="SDP98493.1"/>
    <property type="molecule type" value="Genomic_DNA"/>
</dbReference>
<sequence length="87" mass="9096">MASIAEVRATVYGHLNDMEQAASSVMGLQETLAGGARGVRAAVDRRGDYSAHVSDTEALFGPVVRIADACTALSEAIAEMRAVADSW</sequence>
<proteinExistence type="predicted"/>
<dbReference type="Proteomes" id="UP000199691">
    <property type="component" value="Unassembled WGS sequence"/>
</dbReference>
<protein>
    <submittedName>
        <fullName evidence="1">Uncharacterized protein</fullName>
    </submittedName>
</protein>
<evidence type="ECO:0000313" key="1">
    <source>
        <dbReference type="EMBL" id="SDP98493.1"/>
    </source>
</evidence>
<reference evidence="2" key="1">
    <citation type="submission" date="2016-10" db="EMBL/GenBank/DDBJ databases">
        <authorList>
            <person name="Varghese N."/>
            <person name="Submissions S."/>
        </authorList>
    </citation>
    <scope>NUCLEOTIDE SEQUENCE [LARGE SCALE GENOMIC DNA]</scope>
    <source>
        <strain evidence="2">CGMCC 4.6609</strain>
    </source>
</reference>
<dbReference type="STRING" id="641025.SAMN05421507_14015"/>
<name>A0A1H0X6C9_9PSEU</name>